<dbReference type="InterPro" id="IPR019268">
    <property type="entry name" value="DUF2278"/>
</dbReference>
<protein>
    <submittedName>
        <fullName evidence="1">DUF2278 family protein</fullName>
    </submittedName>
</protein>
<evidence type="ECO:0000313" key="1">
    <source>
        <dbReference type="EMBL" id="BFP44317.1"/>
    </source>
</evidence>
<dbReference type="EMBL" id="AP035881">
    <property type="protein sequence ID" value="BFP44317.1"/>
    <property type="molecule type" value="Genomic_DNA"/>
</dbReference>
<accession>A0AB33JVC0</accession>
<sequence>MALPNYGVAIGTLHDFSRDPIHDFGQWYHGHLFLQTPVGVYQSALDVDAPGSVGVSYRLVDDLRGADIAALRVRPDGFHPLLPTPGSGALDYVRSPLLRNRLWFEWLAAATGLAHRVIAPHPPGSPMFNPDLADTLAGFVQGLRHRITGIDGLDWVHPHLRFFPWIASDGDNALDVLVPQLEAAARIYVFGQSFTTGLGVHDVHLNQGDPPNTQWYLTDGIWQDGAVLCERPDGQVVVWQIKFNTQTLDTDAAGHPH</sequence>
<name>A0AB33JVC0_9ACTN</name>
<organism evidence="1">
    <name type="scientific">Kitasatospora sp. CMC57</name>
    <dbReference type="NCBI Taxonomy" id="3231513"/>
    <lineage>
        <taxon>Bacteria</taxon>
        <taxon>Bacillati</taxon>
        <taxon>Actinomycetota</taxon>
        <taxon>Actinomycetes</taxon>
        <taxon>Kitasatosporales</taxon>
        <taxon>Streptomycetaceae</taxon>
        <taxon>Kitasatospora</taxon>
    </lineage>
</organism>
<proteinExistence type="predicted"/>
<dbReference type="AlphaFoldDB" id="A0AB33JVC0"/>
<dbReference type="RefSeq" id="WP_407986918.1">
    <property type="nucleotide sequence ID" value="NZ_AP035881.2"/>
</dbReference>
<reference evidence="1" key="1">
    <citation type="submission" date="2024-07" db="EMBL/GenBank/DDBJ databases">
        <title>Complete genome sequences of cellulolytic bacteria, Kitasatospora sp. CMC57 and Streptomyces sp. CMC78, isolated from Japanese agricultural soil.</title>
        <authorList>
            <person name="Hashimoto T."/>
            <person name="Ito M."/>
            <person name="Iwamoto M."/>
            <person name="Fukahori D."/>
            <person name="Shoda T."/>
            <person name="Sakoda M."/>
            <person name="Morohoshi T."/>
            <person name="Mitsuboshi M."/>
            <person name="Nishizawa T."/>
        </authorList>
    </citation>
    <scope>NUCLEOTIDE SEQUENCE</scope>
    <source>
        <strain evidence="1">CMC57</strain>
    </source>
</reference>
<gene>
    <name evidence="1" type="ORF">KCMC57_06850</name>
</gene>
<dbReference type="Pfam" id="PF10042">
    <property type="entry name" value="DUF2278"/>
    <property type="match status" value="1"/>
</dbReference>